<dbReference type="Pfam" id="PF13400">
    <property type="entry name" value="Tad"/>
    <property type="match status" value="1"/>
</dbReference>
<feature type="transmembrane region" description="Helical" evidence="1">
    <location>
        <begin position="12"/>
        <end position="30"/>
    </location>
</feature>
<dbReference type="InterPro" id="IPR028087">
    <property type="entry name" value="Tad_N"/>
</dbReference>
<protein>
    <submittedName>
        <fullName evidence="3">Putative Flp pilus-assembly TadE/G-like</fullName>
    </submittedName>
</protein>
<reference evidence="4" key="1">
    <citation type="submission" date="2017-01" db="EMBL/GenBank/DDBJ databases">
        <authorList>
            <person name="Varghese N."/>
            <person name="Submissions S."/>
        </authorList>
    </citation>
    <scope>NUCLEOTIDE SEQUENCE [LARGE SCALE GENOMIC DNA]</scope>
    <source>
        <strain evidence="4">ATCC 12950</strain>
    </source>
</reference>
<organism evidence="3 4">
    <name type="scientific">Microbispora rosea</name>
    <dbReference type="NCBI Taxonomy" id="58117"/>
    <lineage>
        <taxon>Bacteria</taxon>
        <taxon>Bacillati</taxon>
        <taxon>Actinomycetota</taxon>
        <taxon>Actinomycetes</taxon>
        <taxon>Streptosporangiales</taxon>
        <taxon>Streptosporangiaceae</taxon>
        <taxon>Microbispora</taxon>
    </lineage>
</organism>
<dbReference type="RefSeq" id="WP_076440517.1">
    <property type="nucleotide sequence ID" value="NZ_FTNI01000029.1"/>
</dbReference>
<dbReference type="OrthoDB" id="3538322at2"/>
<dbReference type="Proteomes" id="UP000186096">
    <property type="component" value="Unassembled WGS sequence"/>
</dbReference>
<feature type="domain" description="Putative Flp pilus-assembly TadG-like N-terminal" evidence="2">
    <location>
        <begin position="8"/>
        <end position="54"/>
    </location>
</feature>
<name>A0A1N7GH63_9ACTN</name>
<evidence type="ECO:0000313" key="3">
    <source>
        <dbReference type="EMBL" id="SIS11927.1"/>
    </source>
</evidence>
<dbReference type="AlphaFoldDB" id="A0A1N7GH63"/>
<keyword evidence="4" id="KW-1185">Reference proteome</keyword>
<proteinExistence type="predicted"/>
<dbReference type="STRING" id="58117.SAMN05421833_1293"/>
<evidence type="ECO:0000313" key="4">
    <source>
        <dbReference type="Proteomes" id="UP000186096"/>
    </source>
</evidence>
<accession>A0A1N7GH63</accession>
<evidence type="ECO:0000259" key="2">
    <source>
        <dbReference type="Pfam" id="PF13400"/>
    </source>
</evidence>
<dbReference type="EMBL" id="FTNI01000029">
    <property type="protein sequence ID" value="SIS11927.1"/>
    <property type="molecule type" value="Genomic_DNA"/>
</dbReference>
<gene>
    <name evidence="3" type="ORF">SAMN05421833_1293</name>
</gene>
<keyword evidence="1" id="KW-0472">Membrane</keyword>
<keyword evidence="1" id="KW-0812">Transmembrane</keyword>
<sequence>MTRTRDRGSVTLFTAVAVFPLMLMLAGFLWDGTAKLRAGREAYNIAEEAARAGAGYVDQRAAYTDGRYIVDQAAALRAARSYLATTGHTGTATPAGTHAIQVRVRVTEPTLFLALIGINDIAVTGTATARLVPGVEGELQ</sequence>
<keyword evidence="1" id="KW-1133">Transmembrane helix</keyword>
<evidence type="ECO:0000256" key="1">
    <source>
        <dbReference type="SAM" id="Phobius"/>
    </source>
</evidence>